<evidence type="ECO:0000256" key="2">
    <source>
        <dbReference type="ARBA" id="ARBA00022502"/>
    </source>
</evidence>
<reference evidence="8" key="3">
    <citation type="submission" date="2011-03" db="EMBL/GenBank/DDBJ databases">
        <title>Annotation of Magnaporthe poae ATCC 64411.</title>
        <authorList>
            <person name="Ma L.-J."/>
            <person name="Dead R."/>
            <person name="Young S.K."/>
            <person name="Zeng Q."/>
            <person name="Gargeya S."/>
            <person name="Fitzgerald M."/>
            <person name="Haas B."/>
            <person name="Abouelleil A."/>
            <person name="Alvarado L."/>
            <person name="Arachchi H.M."/>
            <person name="Berlin A."/>
            <person name="Brown A."/>
            <person name="Chapman S.B."/>
            <person name="Chen Z."/>
            <person name="Dunbar C."/>
            <person name="Freedman E."/>
            <person name="Gearin G."/>
            <person name="Gellesch M."/>
            <person name="Goldberg J."/>
            <person name="Griggs A."/>
            <person name="Gujja S."/>
            <person name="Heiman D."/>
            <person name="Howarth C."/>
            <person name="Larson L."/>
            <person name="Lui A."/>
            <person name="MacDonald P.J.P."/>
            <person name="Mehta T."/>
            <person name="Montmayeur A."/>
            <person name="Murphy C."/>
            <person name="Neiman D."/>
            <person name="Pearson M."/>
            <person name="Priest M."/>
            <person name="Roberts A."/>
            <person name="Saif S."/>
            <person name="Shea T."/>
            <person name="Shenoy N."/>
            <person name="Sisk P."/>
            <person name="Stolte C."/>
            <person name="Sykes S."/>
            <person name="Yandava C."/>
            <person name="Wortman J."/>
            <person name="Nusbaum C."/>
            <person name="Birren B."/>
        </authorList>
    </citation>
    <scope>NUCLEOTIDE SEQUENCE</scope>
    <source>
        <strain evidence="8">ATCC 64411</strain>
    </source>
</reference>
<feature type="transmembrane region" description="Helical" evidence="7">
    <location>
        <begin position="30"/>
        <end position="50"/>
    </location>
</feature>
<sequence length="96" mass="11011">MAANVAVGTVQNLLWSWFSWTRYRRERRAWATYPGLAVAWITMAMSLELFDFPPLWGALDAHSLWHLGTIGPTVLWYNFLVKDSLDDISAAPRVKD</sequence>
<dbReference type="eggNOG" id="KOG2970">
    <property type="taxonomic scope" value="Eukaryota"/>
</dbReference>
<dbReference type="GO" id="GO:0006506">
    <property type="term" value="P:GPI anchor biosynthetic process"/>
    <property type="evidence" value="ECO:0007669"/>
    <property type="project" value="UniProtKB-KW"/>
</dbReference>
<proteinExistence type="inferred from homology"/>
<evidence type="ECO:0000256" key="3">
    <source>
        <dbReference type="ARBA" id="ARBA00022692"/>
    </source>
</evidence>
<evidence type="ECO:0000256" key="5">
    <source>
        <dbReference type="ARBA" id="ARBA00022989"/>
    </source>
</evidence>
<evidence type="ECO:0000256" key="4">
    <source>
        <dbReference type="ARBA" id="ARBA00022729"/>
    </source>
</evidence>
<dbReference type="OrthoDB" id="419770at2759"/>
<gene>
    <name evidence="8" type="ORF">MAPG_00432</name>
</gene>
<dbReference type="GO" id="GO:0005789">
    <property type="term" value="C:endoplasmic reticulum membrane"/>
    <property type="evidence" value="ECO:0007669"/>
    <property type="project" value="UniProtKB-SubCell"/>
</dbReference>
<protein>
    <recommendedName>
        <fullName evidence="7">Post-GPI attachment to proteins factor 3</fullName>
    </recommendedName>
</protein>
<reference evidence="8" key="2">
    <citation type="submission" date="2010-05" db="EMBL/GenBank/DDBJ databases">
        <title>The Genome Sequence of Magnaporthe poae strain ATCC 64411.</title>
        <authorList>
            <consortium name="The Broad Institute Genome Sequencing Platform"/>
            <consortium name="Broad Institute Genome Sequencing Center for Infectious Disease"/>
            <person name="Ma L.-J."/>
            <person name="Dead R."/>
            <person name="Young S."/>
            <person name="Zeng Q."/>
            <person name="Koehrsen M."/>
            <person name="Alvarado L."/>
            <person name="Berlin A."/>
            <person name="Chapman S.B."/>
            <person name="Chen Z."/>
            <person name="Freedman E."/>
            <person name="Gellesch M."/>
            <person name="Goldberg J."/>
            <person name="Griggs A."/>
            <person name="Gujja S."/>
            <person name="Heilman E.R."/>
            <person name="Heiman D."/>
            <person name="Hepburn T."/>
            <person name="Howarth C."/>
            <person name="Jen D."/>
            <person name="Larson L."/>
            <person name="Mehta T."/>
            <person name="Neiman D."/>
            <person name="Pearson M."/>
            <person name="Roberts A."/>
            <person name="Saif S."/>
            <person name="Shea T."/>
            <person name="Shenoy N."/>
            <person name="Sisk P."/>
            <person name="Stolte C."/>
            <person name="Sykes S."/>
            <person name="Walk T."/>
            <person name="White J."/>
            <person name="Yandava C."/>
            <person name="Haas B."/>
            <person name="Nusbaum C."/>
            <person name="Birren B."/>
        </authorList>
    </citation>
    <scope>NUCLEOTIDE SEQUENCE</scope>
    <source>
        <strain evidence="8">ATCC 64411</strain>
    </source>
</reference>
<dbReference type="PANTHER" id="PTHR13148:SF0">
    <property type="entry name" value="POST-GPI ATTACHMENT TO PROTEINS FACTOR 3"/>
    <property type="match status" value="1"/>
</dbReference>
<comment type="caution">
    <text evidence="7">Lacks conserved residue(s) required for the propagation of feature annotation.</text>
</comment>
<keyword evidence="6 7" id="KW-0472">Membrane</keyword>
<reference evidence="9" key="4">
    <citation type="journal article" date="2015" name="G3 (Bethesda)">
        <title>Genome sequences of three phytopathogenic species of the Magnaporthaceae family of fungi.</title>
        <authorList>
            <person name="Okagaki L.H."/>
            <person name="Nunes C.C."/>
            <person name="Sailsbery J."/>
            <person name="Clay B."/>
            <person name="Brown D."/>
            <person name="John T."/>
            <person name="Oh Y."/>
            <person name="Young N."/>
            <person name="Fitzgerald M."/>
            <person name="Haas B.J."/>
            <person name="Zeng Q."/>
            <person name="Young S."/>
            <person name="Adiconis X."/>
            <person name="Fan L."/>
            <person name="Levin J.Z."/>
            <person name="Mitchell T.K."/>
            <person name="Okubara P.A."/>
            <person name="Farman M.L."/>
            <person name="Kohn L.M."/>
            <person name="Birren B."/>
            <person name="Ma L.-J."/>
            <person name="Dean R.A."/>
        </authorList>
    </citation>
    <scope>NUCLEOTIDE SEQUENCE</scope>
    <source>
        <strain evidence="9">ATCC 64411 / 73-15</strain>
    </source>
</reference>
<keyword evidence="4" id="KW-0732">Signal</keyword>
<dbReference type="Pfam" id="PF04080">
    <property type="entry name" value="Per1"/>
    <property type="match status" value="1"/>
</dbReference>
<dbReference type="PANTHER" id="PTHR13148">
    <property type="entry name" value="PER1-RELATED"/>
    <property type="match status" value="1"/>
</dbReference>
<keyword evidence="7" id="KW-0256">Endoplasmic reticulum</keyword>
<keyword evidence="5 7" id="KW-1133">Transmembrane helix</keyword>
<evidence type="ECO:0000313" key="8">
    <source>
        <dbReference type="EMBL" id="KLU81342.1"/>
    </source>
</evidence>
<dbReference type="EMBL" id="GL876966">
    <property type="protein sequence ID" value="KLU81342.1"/>
    <property type="molecule type" value="Genomic_DNA"/>
</dbReference>
<evidence type="ECO:0000313" key="10">
    <source>
        <dbReference type="Proteomes" id="UP000011715"/>
    </source>
</evidence>
<comment type="similarity">
    <text evidence="7">Belongs to the PGAP3 family.</text>
</comment>
<accession>A0A0C4DL00</accession>
<keyword evidence="2 7" id="KW-0337">GPI-anchor biosynthesis</keyword>
<dbReference type="STRING" id="644358.A0A0C4DL00"/>
<comment type="subcellular location">
    <subcellularLocation>
        <location evidence="1">Endomembrane system</location>
        <topology evidence="1">Multi-pass membrane protein</topology>
    </subcellularLocation>
    <subcellularLocation>
        <location evidence="7">Endoplasmic reticulum membrane</location>
        <topology evidence="7">Multi-pass membrane protein</topology>
    </subcellularLocation>
</comment>
<name>A0A0C4DL00_MAGP6</name>
<dbReference type="InterPro" id="IPR007217">
    <property type="entry name" value="Per1-like"/>
</dbReference>
<keyword evidence="10" id="KW-1185">Reference proteome</keyword>
<dbReference type="EnsemblFungi" id="MAPG_00432T0">
    <property type="protein sequence ID" value="MAPG_00432T0"/>
    <property type="gene ID" value="MAPG_00432"/>
</dbReference>
<evidence type="ECO:0000256" key="7">
    <source>
        <dbReference type="RuleBase" id="RU365066"/>
    </source>
</evidence>
<reference evidence="10" key="1">
    <citation type="submission" date="2010-05" db="EMBL/GenBank/DDBJ databases">
        <title>The genome sequence of Magnaporthe poae strain ATCC 64411.</title>
        <authorList>
            <person name="Ma L.-J."/>
            <person name="Dead R."/>
            <person name="Young S."/>
            <person name="Zeng Q."/>
            <person name="Koehrsen M."/>
            <person name="Alvarado L."/>
            <person name="Berlin A."/>
            <person name="Chapman S.B."/>
            <person name="Chen Z."/>
            <person name="Freedman E."/>
            <person name="Gellesch M."/>
            <person name="Goldberg J."/>
            <person name="Griggs A."/>
            <person name="Gujja S."/>
            <person name="Heilman E.R."/>
            <person name="Heiman D."/>
            <person name="Hepburn T."/>
            <person name="Howarth C."/>
            <person name="Jen D."/>
            <person name="Larson L."/>
            <person name="Mehta T."/>
            <person name="Neiman D."/>
            <person name="Pearson M."/>
            <person name="Roberts A."/>
            <person name="Saif S."/>
            <person name="Shea T."/>
            <person name="Shenoy N."/>
            <person name="Sisk P."/>
            <person name="Stolte C."/>
            <person name="Sykes S."/>
            <person name="Walk T."/>
            <person name="White J."/>
            <person name="Yandava C."/>
            <person name="Haas B."/>
            <person name="Nusbaum C."/>
            <person name="Birren B."/>
        </authorList>
    </citation>
    <scope>NUCLEOTIDE SEQUENCE [LARGE SCALE GENOMIC DNA]</scope>
    <source>
        <strain evidence="10">ATCC 64411 / 73-15</strain>
    </source>
</reference>
<evidence type="ECO:0000256" key="1">
    <source>
        <dbReference type="ARBA" id="ARBA00004127"/>
    </source>
</evidence>
<feature type="transmembrane region" description="Helical" evidence="7">
    <location>
        <begin position="62"/>
        <end position="80"/>
    </location>
</feature>
<evidence type="ECO:0000313" key="9">
    <source>
        <dbReference type="EnsemblFungi" id="MAPG_00432T0"/>
    </source>
</evidence>
<keyword evidence="3 7" id="KW-0812">Transmembrane</keyword>
<evidence type="ECO:0000256" key="6">
    <source>
        <dbReference type="ARBA" id="ARBA00023136"/>
    </source>
</evidence>
<dbReference type="AlphaFoldDB" id="A0A0C4DL00"/>
<organism evidence="9 10">
    <name type="scientific">Magnaporthiopsis poae (strain ATCC 64411 / 73-15)</name>
    <name type="common">Kentucky bluegrass fungus</name>
    <name type="synonym">Magnaporthe poae</name>
    <dbReference type="NCBI Taxonomy" id="644358"/>
    <lineage>
        <taxon>Eukaryota</taxon>
        <taxon>Fungi</taxon>
        <taxon>Dikarya</taxon>
        <taxon>Ascomycota</taxon>
        <taxon>Pezizomycotina</taxon>
        <taxon>Sordariomycetes</taxon>
        <taxon>Sordariomycetidae</taxon>
        <taxon>Magnaporthales</taxon>
        <taxon>Magnaporthaceae</taxon>
        <taxon>Magnaporthiopsis</taxon>
    </lineage>
</organism>
<dbReference type="GO" id="GO:0016788">
    <property type="term" value="F:hydrolase activity, acting on ester bonds"/>
    <property type="evidence" value="ECO:0007669"/>
    <property type="project" value="TreeGrafter"/>
</dbReference>
<reference evidence="9" key="5">
    <citation type="submission" date="2015-06" db="UniProtKB">
        <authorList>
            <consortium name="EnsemblFungi"/>
        </authorList>
    </citation>
    <scope>IDENTIFICATION</scope>
    <source>
        <strain evidence="9">ATCC 64411</strain>
    </source>
</reference>
<comment type="function">
    <text evidence="7">Involved in the lipid remodeling steps of GPI-anchor maturation.</text>
</comment>
<dbReference type="VEuPathDB" id="FungiDB:MAPG_00432"/>
<dbReference type="Proteomes" id="UP000011715">
    <property type="component" value="Unassembled WGS sequence"/>
</dbReference>
<dbReference type="EMBL" id="ADBL01000101">
    <property type="status" value="NOT_ANNOTATED_CDS"/>
    <property type="molecule type" value="Genomic_DNA"/>
</dbReference>